<dbReference type="SUPFAM" id="SSF161098">
    <property type="entry name" value="MetI-like"/>
    <property type="match status" value="1"/>
</dbReference>
<comment type="caution">
    <text evidence="9">The sequence shown here is derived from an EMBL/GenBank/DDBJ whole genome shotgun (WGS) entry which is preliminary data.</text>
</comment>
<evidence type="ECO:0000256" key="1">
    <source>
        <dbReference type="ARBA" id="ARBA00004651"/>
    </source>
</evidence>
<keyword evidence="3" id="KW-1003">Cell membrane</keyword>
<dbReference type="GO" id="GO:0005886">
    <property type="term" value="C:plasma membrane"/>
    <property type="evidence" value="ECO:0007669"/>
    <property type="project" value="UniProtKB-SubCell"/>
</dbReference>
<protein>
    <submittedName>
        <fullName evidence="9">Peptide transport system permease protein BAB2_1050</fullName>
    </submittedName>
</protein>
<dbReference type="Gene3D" id="1.10.3720.10">
    <property type="entry name" value="MetI-like"/>
    <property type="match status" value="1"/>
</dbReference>
<evidence type="ECO:0000256" key="3">
    <source>
        <dbReference type="ARBA" id="ARBA00022475"/>
    </source>
</evidence>
<dbReference type="EMBL" id="CASHTH010002526">
    <property type="protein sequence ID" value="CAI8031229.1"/>
    <property type="molecule type" value="Genomic_DNA"/>
</dbReference>
<comment type="subcellular location">
    <subcellularLocation>
        <location evidence="1">Cell membrane</location>
        <topology evidence="1">Multi-pass membrane protein</topology>
    </subcellularLocation>
</comment>
<dbReference type="GO" id="GO:0055085">
    <property type="term" value="P:transmembrane transport"/>
    <property type="evidence" value="ECO:0007669"/>
    <property type="project" value="InterPro"/>
</dbReference>
<feature type="non-terminal residue" evidence="9">
    <location>
        <position position="1"/>
    </location>
</feature>
<keyword evidence="5 7" id="KW-1133">Transmembrane helix</keyword>
<evidence type="ECO:0000313" key="9">
    <source>
        <dbReference type="EMBL" id="CAI8031229.1"/>
    </source>
</evidence>
<evidence type="ECO:0000256" key="4">
    <source>
        <dbReference type="ARBA" id="ARBA00022692"/>
    </source>
</evidence>
<name>A0AA35SKF8_GEOBA</name>
<proteinExistence type="predicted"/>
<gene>
    <name evidence="9" type="ORF">GBAR_LOCUS17732</name>
</gene>
<sequence>KDLATLELGKSFFRTDTVADVLKRRAPLSLELAIGATLLSWLIGFPVGLIGALKRNSIADYVTRVGTILFLAIPGFWLGLLLVIFMAVQFGYASPIATSQLWEDPKANLQIVWAPMLMMGIGGATYIARMTRSSLLEVIGQDYIRTARAKGLVERVTMMRHAVKNAILPVLTISGIILGFLLGGSVAMEKVFNVRGLGEILIRAIAERDVVMIQNLVLLYGIIFTMTNFVVDIMYGWLDPRIRYS</sequence>
<reference evidence="9" key="1">
    <citation type="submission" date="2023-03" db="EMBL/GenBank/DDBJ databases">
        <authorList>
            <person name="Steffen K."/>
            <person name="Cardenas P."/>
        </authorList>
    </citation>
    <scope>NUCLEOTIDE SEQUENCE</scope>
</reference>
<evidence type="ECO:0000256" key="6">
    <source>
        <dbReference type="ARBA" id="ARBA00023136"/>
    </source>
</evidence>
<evidence type="ECO:0000256" key="7">
    <source>
        <dbReference type="SAM" id="Phobius"/>
    </source>
</evidence>
<dbReference type="InterPro" id="IPR035906">
    <property type="entry name" value="MetI-like_sf"/>
</dbReference>
<accession>A0AA35SKF8</accession>
<keyword evidence="4 7" id="KW-0812">Transmembrane</keyword>
<dbReference type="CDD" id="cd06261">
    <property type="entry name" value="TM_PBP2"/>
    <property type="match status" value="1"/>
</dbReference>
<keyword evidence="6 7" id="KW-0472">Membrane</keyword>
<keyword evidence="2" id="KW-0813">Transport</keyword>
<dbReference type="Proteomes" id="UP001174909">
    <property type="component" value="Unassembled WGS sequence"/>
</dbReference>
<evidence type="ECO:0000256" key="2">
    <source>
        <dbReference type="ARBA" id="ARBA00022448"/>
    </source>
</evidence>
<dbReference type="PANTHER" id="PTHR43163:SF6">
    <property type="entry name" value="DIPEPTIDE TRANSPORT SYSTEM PERMEASE PROTEIN DPPB-RELATED"/>
    <property type="match status" value="1"/>
</dbReference>
<evidence type="ECO:0000313" key="10">
    <source>
        <dbReference type="Proteomes" id="UP001174909"/>
    </source>
</evidence>
<feature type="transmembrane region" description="Helical" evidence="7">
    <location>
        <begin position="166"/>
        <end position="188"/>
    </location>
</feature>
<feature type="transmembrane region" description="Helical" evidence="7">
    <location>
        <begin position="110"/>
        <end position="128"/>
    </location>
</feature>
<feature type="transmembrane region" description="Helical" evidence="7">
    <location>
        <begin position="65"/>
        <end position="90"/>
    </location>
</feature>
<keyword evidence="10" id="KW-1185">Reference proteome</keyword>
<dbReference type="Pfam" id="PF00528">
    <property type="entry name" value="BPD_transp_1"/>
    <property type="match status" value="1"/>
</dbReference>
<feature type="transmembrane region" description="Helical" evidence="7">
    <location>
        <begin position="32"/>
        <end position="53"/>
    </location>
</feature>
<dbReference type="PANTHER" id="PTHR43163">
    <property type="entry name" value="DIPEPTIDE TRANSPORT SYSTEM PERMEASE PROTEIN DPPB-RELATED"/>
    <property type="match status" value="1"/>
</dbReference>
<dbReference type="AlphaFoldDB" id="A0AA35SKF8"/>
<evidence type="ECO:0000259" key="8">
    <source>
        <dbReference type="PROSITE" id="PS50928"/>
    </source>
</evidence>
<dbReference type="InterPro" id="IPR000515">
    <property type="entry name" value="MetI-like"/>
</dbReference>
<evidence type="ECO:0000256" key="5">
    <source>
        <dbReference type="ARBA" id="ARBA00022989"/>
    </source>
</evidence>
<feature type="transmembrane region" description="Helical" evidence="7">
    <location>
        <begin position="217"/>
        <end position="238"/>
    </location>
</feature>
<organism evidence="9 10">
    <name type="scientific">Geodia barretti</name>
    <name type="common">Barrett's horny sponge</name>
    <dbReference type="NCBI Taxonomy" id="519541"/>
    <lineage>
        <taxon>Eukaryota</taxon>
        <taxon>Metazoa</taxon>
        <taxon>Porifera</taxon>
        <taxon>Demospongiae</taxon>
        <taxon>Heteroscleromorpha</taxon>
        <taxon>Tetractinellida</taxon>
        <taxon>Astrophorina</taxon>
        <taxon>Geodiidae</taxon>
        <taxon>Geodia</taxon>
    </lineage>
</organism>
<dbReference type="PROSITE" id="PS50928">
    <property type="entry name" value="ABC_TM1"/>
    <property type="match status" value="1"/>
</dbReference>
<feature type="domain" description="ABC transmembrane type-1" evidence="8">
    <location>
        <begin position="26"/>
        <end position="235"/>
    </location>
</feature>